<dbReference type="STRING" id="573024.SAMN05216208_1596"/>
<evidence type="ECO:0000313" key="2">
    <source>
        <dbReference type="EMBL" id="SIR91855.1"/>
    </source>
</evidence>
<name>A0A1N7EV92_9RHOB</name>
<dbReference type="EMBL" id="FTNV01000001">
    <property type="protein sequence ID" value="SIR91855.1"/>
    <property type="molecule type" value="Genomic_DNA"/>
</dbReference>
<feature type="region of interest" description="Disordered" evidence="1">
    <location>
        <begin position="1"/>
        <end position="20"/>
    </location>
</feature>
<dbReference type="AlphaFoldDB" id="A0A1N7EV92"/>
<reference evidence="2 3" key="1">
    <citation type="submission" date="2017-01" db="EMBL/GenBank/DDBJ databases">
        <authorList>
            <person name="Mah S.A."/>
            <person name="Swanson W.J."/>
            <person name="Moy G.W."/>
            <person name="Vacquier V.D."/>
        </authorList>
    </citation>
    <scope>NUCLEOTIDE SEQUENCE [LARGE SCALE GENOMIC DNA]</scope>
    <source>
        <strain evidence="2 3">DSM 29590</strain>
    </source>
</reference>
<keyword evidence="3" id="KW-1185">Reference proteome</keyword>
<feature type="compositionally biased region" description="Polar residues" evidence="1">
    <location>
        <begin position="1"/>
        <end position="14"/>
    </location>
</feature>
<accession>A0A1N7EV92</accession>
<proteinExistence type="predicted"/>
<sequence length="166" mass="18858">MTYQANNTTAGTTEEPQDFVHSPVSRDFSRLLIALRAAVEAEIDTLKCDVFDEEFKDRASRAENAWMDVINIAQKILRNDAMRAEDDELRHVAAHISISTYLEHSEDCQAYQTLVRDYSPIFPCSADTAVGRRSEQMIAIAREWFKTLDWAVLGRDPRAEMQAAAM</sequence>
<dbReference type="OrthoDB" id="7865488at2"/>
<dbReference type="Proteomes" id="UP000186019">
    <property type="component" value="Unassembled WGS sequence"/>
</dbReference>
<evidence type="ECO:0000313" key="3">
    <source>
        <dbReference type="Proteomes" id="UP000186019"/>
    </source>
</evidence>
<organism evidence="2 3">
    <name type="scientific">Roseovarius nanhaiticus</name>
    <dbReference type="NCBI Taxonomy" id="573024"/>
    <lineage>
        <taxon>Bacteria</taxon>
        <taxon>Pseudomonadati</taxon>
        <taxon>Pseudomonadota</taxon>
        <taxon>Alphaproteobacteria</taxon>
        <taxon>Rhodobacterales</taxon>
        <taxon>Roseobacteraceae</taxon>
        <taxon>Roseovarius</taxon>
    </lineage>
</organism>
<dbReference type="RefSeq" id="WP_076530754.1">
    <property type="nucleotide sequence ID" value="NZ_FOAC01000001.1"/>
</dbReference>
<gene>
    <name evidence="2" type="ORF">SAMN05421666_0539</name>
</gene>
<evidence type="ECO:0000256" key="1">
    <source>
        <dbReference type="SAM" id="MobiDB-lite"/>
    </source>
</evidence>
<protein>
    <submittedName>
        <fullName evidence="2">Uncharacterized protein</fullName>
    </submittedName>
</protein>